<evidence type="ECO:0000313" key="2">
    <source>
        <dbReference type="Proteomes" id="UP000535509"/>
    </source>
</evidence>
<evidence type="ECO:0000313" key="1">
    <source>
        <dbReference type="EMBL" id="EAI8858535.1"/>
    </source>
</evidence>
<sequence length="272" mass="31131">MVKSFFAFLLFASICFGYDLNSNLKSIVGDQVYNANRQKIKSLFINEAEFLDTNLNLNYDKITNILRTNSFLNLSYASPVYMDISFVSSSSPTLVLKAISQSLNNLGYNYFLTKSLDTWDSGMVWSISINTQFMLNPGSFYKELLSNNIFIKNIKKTGQFAYSYEIDASRAMLKTLTYESDTEVQLSKPLEPYFLNVSGKSSIEIKSRSNDSWIALVKILDKNLKLISQVKSDKKEKEIYLNFPDEAFYLIIDDVFSLENIKHGLTIYIKSN</sequence>
<organism evidence="1 2">
    <name type="scientific">Campylobacter fetus</name>
    <dbReference type="NCBI Taxonomy" id="196"/>
    <lineage>
        <taxon>Bacteria</taxon>
        <taxon>Pseudomonadati</taxon>
        <taxon>Campylobacterota</taxon>
        <taxon>Epsilonproteobacteria</taxon>
        <taxon>Campylobacterales</taxon>
        <taxon>Campylobacteraceae</taxon>
        <taxon>Campylobacter</taxon>
    </lineage>
</organism>
<dbReference type="RefSeq" id="WP_002848393.1">
    <property type="nucleotide sequence ID" value="NZ_AACCWR020000015.1"/>
</dbReference>
<proteinExistence type="predicted"/>
<protein>
    <submittedName>
        <fullName evidence="1">Uncharacterized protein</fullName>
    </submittedName>
</protein>
<accession>A0A5L4IDS2</accession>
<gene>
    <name evidence="1" type="ORF">CX802_01550</name>
</gene>
<dbReference type="Proteomes" id="UP000535509">
    <property type="component" value="Unassembled WGS sequence"/>
</dbReference>
<dbReference type="AlphaFoldDB" id="A0A5L4IDS2"/>
<dbReference type="OMA" id="EYDFSLQ"/>
<comment type="caution">
    <text evidence="1">The sequence shown here is derived from an EMBL/GenBank/DDBJ whole genome shotgun (WGS) entry which is preliminary data.</text>
</comment>
<keyword evidence="2" id="KW-1185">Reference proteome</keyword>
<dbReference type="GeneID" id="61064135"/>
<name>A0A5L4IDS2_CAMFE</name>
<dbReference type="EMBL" id="AABTCC010000003">
    <property type="protein sequence ID" value="EAI8858535.1"/>
    <property type="molecule type" value="Genomic_DNA"/>
</dbReference>
<reference evidence="1 2" key="1">
    <citation type="submission" date="2018-06" db="EMBL/GenBank/DDBJ databases">
        <authorList>
            <consortium name="PulseNet: The National Subtyping Network for Foodborne Disease Surveillance"/>
            <person name="Tarr C.L."/>
            <person name="Trees E."/>
            <person name="Katz L.S."/>
            <person name="Carleton-Romer H.A."/>
            <person name="Stroika S."/>
            <person name="Kucerova Z."/>
            <person name="Roache K.F."/>
            <person name="Sabol A.L."/>
            <person name="Besser J."/>
            <person name="Gerner-Smidt P."/>
        </authorList>
    </citation>
    <scope>NUCLEOTIDE SEQUENCE [LARGE SCALE GENOMIC DNA]</scope>
    <source>
        <strain evidence="1 2">PNUSAC001503</strain>
    </source>
</reference>